<feature type="domain" description="Reticulon" evidence="7">
    <location>
        <begin position="166"/>
        <end position="362"/>
    </location>
</feature>
<dbReference type="PANTHER" id="PTHR45799:SF2">
    <property type="entry name" value="RETICULON-LIKE PROTEIN"/>
    <property type="match status" value="1"/>
</dbReference>
<dbReference type="GO" id="GO:0005789">
    <property type="term" value="C:endoplasmic reticulum membrane"/>
    <property type="evidence" value="ECO:0007669"/>
    <property type="project" value="UniProtKB-SubCell"/>
</dbReference>
<dbReference type="AlphaFoldDB" id="A0A1I7ZB90"/>
<keyword evidence="4 6" id="KW-1133">Transmembrane helix</keyword>
<evidence type="ECO:0000256" key="3">
    <source>
        <dbReference type="ARBA" id="ARBA00022824"/>
    </source>
</evidence>
<evidence type="ECO:0000313" key="9">
    <source>
        <dbReference type="WBParaSite" id="L893_g24429.t3"/>
    </source>
</evidence>
<organism evidence="8 9">
    <name type="scientific">Steinernema glaseri</name>
    <dbReference type="NCBI Taxonomy" id="37863"/>
    <lineage>
        <taxon>Eukaryota</taxon>
        <taxon>Metazoa</taxon>
        <taxon>Ecdysozoa</taxon>
        <taxon>Nematoda</taxon>
        <taxon>Chromadorea</taxon>
        <taxon>Rhabditida</taxon>
        <taxon>Tylenchina</taxon>
        <taxon>Panagrolaimomorpha</taxon>
        <taxon>Strongyloidoidea</taxon>
        <taxon>Steinernematidae</taxon>
        <taxon>Steinernema</taxon>
    </lineage>
</organism>
<keyword evidence="3 6" id="KW-0256">Endoplasmic reticulum</keyword>
<evidence type="ECO:0000256" key="4">
    <source>
        <dbReference type="ARBA" id="ARBA00022989"/>
    </source>
</evidence>
<reference evidence="9" key="1">
    <citation type="submission" date="2016-11" db="UniProtKB">
        <authorList>
            <consortium name="WormBaseParasite"/>
        </authorList>
    </citation>
    <scope>IDENTIFICATION</scope>
</reference>
<dbReference type="InterPro" id="IPR003388">
    <property type="entry name" value="Reticulon"/>
</dbReference>
<keyword evidence="8" id="KW-1185">Reference proteome</keyword>
<protein>
    <recommendedName>
        <fullName evidence="6">Reticulon-like protein</fullName>
    </recommendedName>
</protein>
<dbReference type="WBParaSite" id="L893_g24429.t3">
    <property type="protein sequence ID" value="L893_g24429.t3"/>
    <property type="gene ID" value="L893_g24429"/>
</dbReference>
<evidence type="ECO:0000259" key="7">
    <source>
        <dbReference type="PROSITE" id="PS50845"/>
    </source>
</evidence>
<evidence type="ECO:0000313" key="8">
    <source>
        <dbReference type="Proteomes" id="UP000095287"/>
    </source>
</evidence>
<dbReference type="PANTHER" id="PTHR45799">
    <property type="entry name" value="RETICULON-LIKE PROTEIN"/>
    <property type="match status" value="1"/>
</dbReference>
<evidence type="ECO:0000256" key="1">
    <source>
        <dbReference type="ARBA" id="ARBA00004477"/>
    </source>
</evidence>
<comment type="subcellular location">
    <subcellularLocation>
        <location evidence="1 6">Endoplasmic reticulum membrane</location>
        <topology evidence="1 6">Multi-pass membrane protein</topology>
    </subcellularLocation>
</comment>
<keyword evidence="2 6" id="KW-0812">Transmembrane</keyword>
<sequence length="362" mass="40194">MSSPPRSVDQLNVLFVRVRVVTSPGRNPVPIADHPSQLLLIAFGSSGAKIALSVAPNVLCRPLDPLIQHVSPLRLTSLLRPRCPSEDSPLATLRRRSVACVLRFHLIDSKLASQIMAGKNSRRQNSRVTYEPAKDFPGKVTFARKKAPSAKLKAFVADTCPIGQRDVLVVYWRDPKKSGAVLAAIFVGLYVFATYPLLIVLTYTALAVLAGTFGFRVFKLAEAHFKKVPAEHPFKEYLAYDLSLESDKVHAFAERAGACAQKALLKLRSVVFVEDLVETSKALIILWTLTYVGAWFSGLTLVVLAVLAVFSVPKVYELYKEPIDEYLELAQNHFNKIAETVYDKVPMLKKSEHPQEPVKKDE</sequence>
<dbReference type="GO" id="GO:0030424">
    <property type="term" value="C:axon"/>
    <property type="evidence" value="ECO:0007669"/>
    <property type="project" value="TreeGrafter"/>
</dbReference>
<evidence type="ECO:0000256" key="2">
    <source>
        <dbReference type="ARBA" id="ARBA00022692"/>
    </source>
</evidence>
<evidence type="ECO:0000256" key="6">
    <source>
        <dbReference type="RuleBase" id="RU363132"/>
    </source>
</evidence>
<evidence type="ECO:0000256" key="5">
    <source>
        <dbReference type="ARBA" id="ARBA00023136"/>
    </source>
</evidence>
<feature type="transmembrane region" description="Helical" evidence="6">
    <location>
        <begin position="181"/>
        <end position="210"/>
    </location>
</feature>
<dbReference type="Pfam" id="PF02453">
    <property type="entry name" value="Reticulon"/>
    <property type="match status" value="1"/>
</dbReference>
<dbReference type="PROSITE" id="PS50845">
    <property type="entry name" value="RETICULON"/>
    <property type="match status" value="1"/>
</dbReference>
<keyword evidence="5 6" id="KW-0472">Membrane</keyword>
<feature type="transmembrane region" description="Helical" evidence="6">
    <location>
        <begin position="284"/>
        <end position="310"/>
    </location>
</feature>
<proteinExistence type="predicted"/>
<dbReference type="Proteomes" id="UP000095287">
    <property type="component" value="Unplaced"/>
</dbReference>
<accession>A0A1I7ZB90</accession>
<name>A0A1I7ZB90_9BILA</name>
<dbReference type="Gene3D" id="1.20.5.2480">
    <property type="match status" value="1"/>
</dbReference>
<dbReference type="InterPro" id="IPR046964">
    <property type="entry name" value="RTN1-4"/>
</dbReference>